<dbReference type="EMBL" id="SOSA01000599">
    <property type="protein sequence ID" value="THC89817.1"/>
    <property type="molecule type" value="Genomic_DNA"/>
</dbReference>
<name>A0A4S3J6S0_9EURO</name>
<evidence type="ECO:0000313" key="2">
    <source>
        <dbReference type="Proteomes" id="UP000308092"/>
    </source>
</evidence>
<dbReference type="VEuPathDB" id="FungiDB:EYZ11_010726"/>
<keyword evidence="2" id="KW-1185">Reference proteome</keyword>
<evidence type="ECO:0000313" key="1">
    <source>
        <dbReference type="EMBL" id="THC89817.1"/>
    </source>
</evidence>
<proteinExistence type="predicted"/>
<reference evidence="1 2" key="1">
    <citation type="submission" date="2019-03" db="EMBL/GenBank/DDBJ databases">
        <title>The genome sequence of a newly discovered highly antifungal drug resistant Aspergillus species, Aspergillus tanneri NIH 1004.</title>
        <authorList>
            <person name="Mounaud S."/>
            <person name="Singh I."/>
            <person name="Joardar V."/>
            <person name="Pakala S."/>
            <person name="Pakala S."/>
            <person name="Venepally P."/>
            <person name="Hoover J."/>
            <person name="Nierman W."/>
            <person name="Chung J."/>
            <person name="Losada L."/>
        </authorList>
    </citation>
    <scope>NUCLEOTIDE SEQUENCE [LARGE SCALE GENOMIC DNA]</scope>
    <source>
        <strain evidence="1 2">NIH1004</strain>
    </source>
</reference>
<organism evidence="1 2">
    <name type="scientific">Aspergillus tanneri</name>
    <dbReference type="NCBI Taxonomy" id="1220188"/>
    <lineage>
        <taxon>Eukaryota</taxon>
        <taxon>Fungi</taxon>
        <taxon>Dikarya</taxon>
        <taxon>Ascomycota</taxon>
        <taxon>Pezizomycotina</taxon>
        <taxon>Eurotiomycetes</taxon>
        <taxon>Eurotiomycetidae</taxon>
        <taxon>Eurotiales</taxon>
        <taxon>Aspergillaceae</taxon>
        <taxon>Aspergillus</taxon>
        <taxon>Aspergillus subgen. Circumdati</taxon>
    </lineage>
</organism>
<dbReference type="Proteomes" id="UP000308092">
    <property type="component" value="Unassembled WGS sequence"/>
</dbReference>
<protein>
    <submittedName>
        <fullName evidence="1">Uncharacterized protein</fullName>
    </submittedName>
</protein>
<sequence length="168" mass="18395">MDIMSDSPFAPQKKPKPIIQSLVSAGRQSLVIDPDTTVEGAFDSALQGITNVIYVGSPPATLKQTQYQARCHHFVYSGKYAIYPYPSVTVTPASRVPVSGPPSDMTDVMEAYIMANVAEVHETDAFVGHIVHLKVLLLDLTEETPKVFGVCPNVSYDTEFDYVQKAFP</sequence>
<accession>A0A4S3J6S0</accession>
<dbReference type="STRING" id="1220188.A0A4S3J6S0"/>
<comment type="caution">
    <text evidence="1">The sequence shown here is derived from an EMBL/GenBank/DDBJ whole genome shotgun (WGS) entry which is preliminary data.</text>
</comment>
<gene>
    <name evidence="1" type="ORF">EYZ11_010726</name>
</gene>
<dbReference type="AlphaFoldDB" id="A0A4S3J6S0"/>